<evidence type="ECO:0000256" key="2">
    <source>
        <dbReference type="SAM" id="Phobius"/>
    </source>
</evidence>
<dbReference type="GO" id="GO:0016020">
    <property type="term" value="C:membrane"/>
    <property type="evidence" value="ECO:0007669"/>
    <property type="project" value="InterPro"/>
</dbReference>
<dbReference type="PANTHER" id="PTHR30540:SF79">
    <property type="entry name" value="LOW AFFINITY POTASSIUM TRANSPORT SYSTEM PROTEIN KUP"/>
    <property type="match status" value="1"/>
</dbReference>
<evidence type="ECO:0000259" key="3">
    <source>
        <dbReference type="Pfam" id="PF02705"/>
    </source>
</evidence>
<dbReference type="InterPro" id="IPR053951">
    <property type="entry name" value="K_trans_N"/>
</dbReference>
<keyword evidence="2" id="KW-0472">Membrane</keyword>
<evidence type="ECO:0000313" key="5">
    <source>
        <dbReference type="Proteomes" id="UP000190460"/>
    </source>
</evidence>
<dbReference type="STRING" id="92487.SAMN02745130_03691"/>
<dbReference type="PANTHER" id="PTHR30540">
    <property type="entry name" value="OSMOTIC STRESS POTASSIUM TRANSPORTER"/>
    <property type="match status" value="1"/>
</dbReference>
<organism evidence="4 5">
    <name type="scientific">Thiothrix eikelboomii</name>
    <dbReference type="NCBI Taxonomy" id="92487"/>
    <lineage>
        <taxon>Bacteria</taxon>
        <taxon>Pseudomonadati</taxon>
        <taxon>Pseudomonadota</taxon>
        <taxon>Gammaproteobacteria</taxon>
        <taxon>Thiotrichales</taxon>
        <taxon>Thiotrichaceae</taxon>
        <taxon>Thiothrix</taxon>
    </lineage>
</organism>
<dbReference type="AlphaFoldDB" id="A0A1T4Y087"/>
<gene>
    <name evidence="4" type="ORF">SAMN02745130_03691</name>
</gene>
<dbReference type="Pfam" id="PF02705">
    <property type="entry name" value="K_trans"/>
    <property type="match status" value="1"/>
</dbReference>
<reference evidence="4 5" key="1">
    <citation type="submission" date="2017-02" db="EMBL/GenBank/DDBJ databases">
        <authorList>
            <person name="Peterson S.W."/>
        </authorList>
    </citation>
    <scope>NUCLEOTIDE SEQUENCE [LARGE SCALE GENOMIC DNA]</scope>
    <source>
        <strain evidence="4 5">ATCC 49788</strain>
    </source>
</reference>
<keyword evidence="2" id="KW-0812">Transmembrane</keyword>
<evidence type="ECO:0000256" key="1">
    <source>
        <dbReference type="ARBA" id="ARBA00007019"/>
    </source>
</evidence>
<keyword evidence="5" id="KW-1185">Reference proteome</keyword>
<comment type="similarity">
    <text evidence="1">Belongs to the HAK/KUP transporter (TC 2.A.72) family.</text>
</comment>
<dbReference type="InterPro" id="IPR003855">
    <property type="entry name" value="K+_transporter"/>
</dbReference>
<dbReference type="Proteomes" id="UP000190460">
    <property type="component" value="Unassembled WGS sequence"/>
</dbReference>
<protein>
    <submittedName>
        <fullName evidence="4">K+ potassium transporter</fullName>
    </submittedName>
</protein>
<proteinExistence type="inferred from homology"/>
<feature type="transmembrane region" description="Helical" evidence="2">
    <location>
        <begin position="77"/>
        <end position="93"/>
    </location>
</feature>
<dbReference type="GO" id="GO:0015079">
    <property type="term" value="F:potassium ion transmembrane transporter activity"/>
    <property type="evidence" value="ECO:0007669"/>
    <property type="project" value="InterPro"/>
</dbReference>
<accession>A0A1T4Y087</accession>
<name>A0A1T4Y087_9GAMM</name>
<feature type="domain" description="K+ potassium transporter integral membrane" evidence="3">
    <location>
        <begin position="7"/>
        <end position="100"/>
    </location>
</feature>
<sequence>MLFERLFDNKSEGEVLALPALAQRHSRRTFPNMMQTNHRFAWHRCTALFYGDAILTPAISVLSAVEGISVATPQFEHWIIPITLSILVSLFLVQRYGTTK</sequence>
<dbReference type="EMBL" id="FUYB01000027">
    <property type="protein sequence ID" value="SKA94711.1"/>
    <property type="molecule type" value="Genomic_DNA"/>
</dbReference>
<feature type="transmembrane region" description="Helical" evidence="2">
    <location>
        <begin position="47"/>
        <end position="65"/>
    </location>
</feature>
<evidence type="ECO:0000313" key="4">
    <source>
        <dbReference type="EMBL" id="SKA94711.1"/>
    </source>
</evidence>
<keyword evidence="2" id="KW-1133">Transmembrane helix</keyword>